<dbReference type="AlphaFoldDB" id="A0A7L9FIH1"/>
<sequence length="115" mass="12727">MQEYDVTIVGSGIVGLMIAYNLAHYKVKALVLEANPEPGWGVSKAHAAIIHVVQLPFRSLKSRMARDGNKKILQVAERLGVRYVRTSTLVVATKIHHLLALPFVALYLRLNLGRA</sequence>
<dbReference type="RefSeq" id="WP_192818696.1">
    <property type="nucleotide sequence ID" value="NZ_CP062310.1"/>
</dbReference>
<dbReference type="PANTHER" id="PTHR42720:SF1">
    <property type="entry name" value="GLYCEROL 3-PHOSPHATE OXIDASE"/>
    <property type="match status" value="1"/>
</dbReference>
<feature type="transmembrane region" description="Helical" evidence="1">
    <location>
        <begin position="6"/>
        <end position="23"/>
    </location>
</feature>
<dbReference type="InParanoid" id="A0A7L9FIH1"/>
<dbReference type="InterPro" id="IPR036188">
    <property type="entry name" value="FAD/NAD-bd_sf"/>
</dbReference>
<protein>
    <submittedName>
        <fullName evidence="3">FAD-dependent oxidoreductase</fullName>
    </submittedName>
</protein>
<organism evidence="3 4">
    <name type="scientific">Infirmifilum lucidum</name>
    <dbReference type="NCBI Taxonomy" id="2776706"/>
    <lineage>
        <taxon>Archaea</taxon>
        <taxon>Thermoproteota</taxon>
        <taxon>Thermoprotei</taxon>
        <taxon>Thermofilales</taxon>
        <taxon>Thermofilaceae</taxon>
        <taxon>Infirmifilum</taxon>
    </lineage>
</organism>
<keyword evidence="1" id="KW-0472">Membrane</keyword>
<gene>
    <name evidence="3" type="ORF">IG193_08235</name>
</gene>
<evidence type="ECO:0000313" key="3">
    <source>
        <dbReference type="EMBL" id="QOJ78724.1"/>
    </source>
</evidence>
<evidence type="ECO:0000313" key="4">
    <source>
        <dbReference type="Proteomes" id="UP000594121"/>
    </source>
</evidence>
<dbReference type="SUPFAM" id="SSF51905">
    <property type="entry name" value="FAD/NAD(P)-binding domain"/>
    <property type="match status" value="1"/>
</dbReference>
<accession>A0A7L9FIH1</accession>
<evidence type="ECO:0000256" key="1">
    <source>
        <dbReference type="SAM" id="Phobius"/>
    </source>
</evidence>
<keyword evidence="4" id="KW-1185">Reference proteome</keyword>
<evidence type="ECO:0000259" key="2">
    <source>
        <dbReference type="Pfam" id="PF01266"/>
    </source>
</evidence>
<dbReference type="GeneID" id="59149877"/>
<name>A0A7L9FIH1_9CREN</name>
<proteinExistence type="predicted"/>
<dbReference type="Pfam" id="PF01266">
    <property type="entry name" value="DAO"/>
    <property type="match status" value="1"/>
</dbReference>
<keyword evidence="1" id="KW-0812">Transmembrane</keyword>
<feature type="domain" description="FAD dependent oxidoreductase" evidence="2">
    <location>
        <begin position="5"/>
        <end position="93"/>
    </location>
</feature>
<dbReference type="EMBL" id="CP062310">
    <property type="protein sequence ID" value="QOJ78724.1"/>
    <property type="molecule type" value="Genomic_DNA"/>
</dbReference>
<dbReference type="InterPro" id="IPR006076">
    <property type="entry name" value="FAD-dep_OxRdtase"/>
</dbReference>
<dbReference type="InterPro" id="IPR052745">
    <property type="entry name" value="G3P_Oxidase/Oxidoreductase"/>
</dbReference>
<dbReference type="PANTHER" id="PTHR42720">
    <property type="entry name" value="GLYCEROL-3-PHOSPHATE DEHYDROGENASE"/>
    <property type="match status" value="1"/>
</dbReference>
<dbReference type="Proteomes" id="UP000594121">
    <property type="component" value="Chromosome"/>
</dbReference>
<keyword evidence="1" id="KW-1133">Transmembrane helix</keyword>
<dbReference type="Gene3D" id="3.50.50.60">
    <property type="entry name" value="FAD/NAD(P)-binding domain"/>
    <property type="match status" value="1"/>
</dbReference>
<dbReference type="KEGG" id="thel:IG193_08235"/>
<reference evidence="3 4" key="1">
    <citation type="submission" date="2020-10" db="EMBL/GenBank/DDBJ databases">
        <title>Thermofilum lucidum 3507LT sp. nov. a novel member of Thermofilaceae family isolated from Chile hot spring, and proposal of description order Thermofilales.</title>
        <authorList>
            <person name="Zayulina K.S."/>
            <person name="Elcheninov A.G."/>
            <person name="Toshchakov S.V."/>
            <person name="Kublanov I.V."/>
        </authorList>
    </citation>
    <scope>NUCLEOTIDE SEQUENCE [LARGE SCALE GENOMIC DNA]</scope>
    <source>
        <strain evidence="3 4">3507LT</strain>
    </source>
</reference>